<dbReference type="Proteomes" id="UP000000637">
    <property type="component" value="Plasmid pTC1"/>
</dbReference>
<keyword evidence="3" id="KW-1185">Reference proteome</keyword>
<protein>
    <submittedName>
        <fullName evidence="2">Uncharacterized protein</fullName>
    </submittedName>
</protein>
<reference evidence="2 3" key="1">
    <citation type="journal article" date="2006" name="PLoS Genet.">
        <title>Secrets of soil survival revealed by the genome sequence of Arthrobacter aurescens TC1.</title>
        <authorList>
            <person name="Mongodin E.F."/>
            <person name="Shapir N."/>
            <person name="Daugherty S.C."/>
            <person name="DeBoy R.T."/>
            <person name="Emerson J.B."/>
            <person name="Shvartzbeyn A."/>
            <person name="Radune D."/>
            <person name="Vamathevan J."/>
            <person name="Riggs F."/>
            <person name="Grinberg V."/>
            <person name="Khouri H."/>
            <person name="Wackett L.P."/>
            <person name="Nelson K.E."/>
            <person name="Sadowsky M.J."/>
        </authorList>
    </citation>
    <scope>NUCLEOTIDE SEQUENCE [LARGE SCALE GENOMIC DNA]</scope>
    <source>
        <strain evidence="2 3">TC1</strain>
    </source>
</reference>
<dbReference type="AlphaFoldDB" id="A1RD26"/>
<sequence>MDYAPDCHREWTSDPLKDQKTENVRGLTAVDNIILPPHIPPTQRADPGGMHCPKGETTLFRFQLQTQGKTPSNTPHDRFPGSGRGKDAAPSVFAKTTEGAAP</sequence>
<name>A1RD26_PAEAT</name>
<feature type="region of interest" description="Disordered" evidence="1">
    <location>
        <begin position="34"/>
        <end position="102"/>
    </location>
</feature>
<evidence type="ECO:0000313" key="2">
    <source>
        <dbReference type="EMBL" id="ABM10392.1"/>
    </source>
</evidence>
<gene>
    <name evidence="2" type="ordered locus">AAur_pTC10269</name>
</gene>
<dbReference type="HOGENOM" id="CLU_2271579_0_0_11"/>
<feature type="compositionally biased region" description="Basic and acidic residues" evidence="1">
    <location>
        <begin position="75"/>
        <end position="87"/>
    </location>
</feature>
<proteinExistence type="predicted"/>
<dbReference type="EMBL" id="CP000475">
    <property type="protein sequence ID" value="ABM10392.1"/>
    <property type="molecule type" value="Genomic_DNA"/>
</dbReference>
<evidence type="ECO:0000256" key="1">
    <source>
        <dbReference type="SAM" id="MobiDB-lite"/>
    </source>
</evidence>
<keyword evidence="2" id="KW-0614">Plasmid</keyword>
<feature type="compositionally biased region" description="Polar residues" evidence="1">
    <location>
        <begin position="63"/>
        <end position="74"/>
    </location>
</feature>
<organism evidence="2 3">
    <name type="scientific">Paenarthrobacter aurescens (strain TC1)</name>
    <dbReference type="NCBI Taxonomy" id="290340"/>
    <lineage>
        <taxon>Bacteria</taxon>
        <taxon>Bacillati</taxon>
        <taxon>Actinomycetota</taxon>
        <taxon>Actinomycetes</taxon>
        <taxon>Micrococcales</taxon>
        <taxon>Micrococcaceae</taxon>
        <taxon>Paenarthrobacter</taxon>
    </lineage>
</organism>
<accession>A1RD26</accession>
<dbReference type="KEGG" id="aau:AAur_pTC10269"/>
<evidence type="ECO:0000313" key="3">
    <source>
        <dbReference type="Proteomes" id="UP000000637"/>
    </source>
</evidence>
<geneLocation type="plasmid" evidence="2 3">
    <name>pTC1</name>
</geneLocation>